<comment type="caution">
    <text evidence="1">The sequence shown here is derived from an EMBL/GenBank/DDBJ whole genome shotgun (WGS) entry which is preliminary data.</text>
</comment>
<accession>A0AAN7BC92</accession>
<protein>
    <submittedName>
        <fullName evidence="1">Uncharacterized protein</fullName>
    </submittedName>
</protein>
<dbReference type="Proteomes" id="UP001301769">
    <property type="component" value="Unassembled WGS sequence"/>
</dbReference>
<sequence length="224" mass="25484">MSYSTFAGRESDVAFWTSQLGLAEGSEIPAGMMNGDGYEQFGDNNYQQFQLPPVERMVLTRGSVNKLQDQDFFWSGNTLENLYFNDRQPWQNASSETPYPYEYLPRTTTQDIIEIFNTAVPSLFRPHQAATLMPYSPGDWFLAYLDGTADNALEFRKAVLDSVPPPPVTEDDIYCTFLEIFCLGILPSIRYKLPRCPNSARVLTMMRANYTITADADHFHFYGA</sequence>
<evidence type="ECO:0000313" key="2">
    <source>
        <dbReference type="Proteomes" id="UP001301769"/>
    </source>
</evidence>
<dbReference type="EMBL" id="MU858053">
    <property type="protein sequence ID" value="KAK4218484.1"/>
    <property type="molecule type" value="Genomic_DNA"/>
</dbReference>
<reference evidence="1" key="1">
    <citation type="journal article" date="2023" name="Mol. Phylogenet. Evol.">
        <title>Genome-scale phylogeny and comparative genomics of the fungal order Sordariales.</title>
        <authorList>
            <person name="Hensen N."/>
            <person name="Bonometti L."/>
            <person name="Westerberg I."/>
            <person name="Brannstrom I.O."/>
            <person name="Guillou S."/>
            <person name="Cros-Aarteil S."/>
            <person name="Calhoun S."/>
            <person name="Haridas S."/>
            <person name="Kuo A."/>
            <person name="Mondo S."/>
            <person name="Pangilinan J."/>
            <person name="Riley R."/>
            <person name="LaButti K."/>
            <person name="Andreopoulos B."/>
            <person name="Lipzen A."/>
            <person name="Chen C."/>
            <person name="Yan M."/>
            <person name="Daum C."/>
            <person name="Ng V."/>
            <person name="Clum A."/>
            <person name="Steindorff A."/>
            <person name="Ohm R.A."/>
            <person name="Martin F."/>
            <person name="Silar P."/>
            <person name="Natvig D.O."/>
            <person name="Lalanne C."/>
            <person name="Gautier V."/>
            <person name="Ament-Velasquez S.L."/>
            <person name="Kruys A."/>
            <person name="Hutchinson M.I."/>
            <person name="Powell A.J."/>
            <person name="Barry K."/>
            <person name="Miller A.N."/>
            <person name="Grigoriev I.V."/>
            <person name="Debuchy R."/>
            <person name="Gladieux P."/>
            <person name="Hiltunen Thoren M."/>
            <person name="Johannesson H."/>
        </authorList>
    </citation>
    <scope>NUCLEOTIDE SEQUENCE</scope>
    <source>
        <strain evidence="1">PSN293</strain>
    </source>
</reference>
<reference evidence="1" key="2">
    <citation type="submission" date="2023-05" db="EMBL/GenBank/DDBJ databases">
        <authorList>
            <consortium name="Lawrence Berkeley National Laboratory"/>
            <person name="Steindorff A."/>
            <person name="Hensen N."/>
            <person name="Bonometti L."/>
            <person name="Westerberg I."/>
            <person name="Brannstrom I.O."/>
            <person name="Guillou S."/>
            <person name="Cros-Aarteil S."/>
            <person name="Calhoun S."/>
            <person name="Haridas S."/>
            <person name="Kuo A."/>
            <person name="Mondo S."/>
            <person name="Pangilinan J."/>
            <person name="Riley R."/>
            <person name="Labutti K."/>
            <person name="Andreopoulos B."/>
            <person name="Lipzen A."/>
            <person name="Chen C."/>
            <person name="Yanf M."/>
            <person name="Daum C."/>
            <person name="Ng V."/>
            <person name="Clum A."/>
            <person name="Ohm R."/>
            <person name="Martin F."/>
            <person name="Silar P."/>
            <person name="Natvig D."/>
            <person name="Lalanne C."/>
            <person name="Gautier V."/>
            <person name="Ament-Velasquez S.L."/>
            <person name="Kruys A."/>
            <person name="Hutchinson M.I."/>
            <person name="Powell A.J."/>
            <person name="Barry K."/>
            <person name="Miller A.N."/>
            <person name="Grigoriev I.V."/>
            <person name="Debuchy R."/>
            <person name="Gladieux P."/>
            <person name="Thoren M.H."/>
            <person name="Johannesson H."/>
        </authorList>
    </citation>
    <scope>NUCLEOTIDE SEQUENCE</scope>
    <source>
        <strain evidence="1">PSN293</strain>
    </source>
</reference>
<proteinExistence type="predicted"/>
<organism evidence="1 2">
    <name type="scientific">Rhypophila decipiens</name>
    <dbReference type="NCBI Taxonomy" id="261697"/>
    <lineage>
        <taxon>Eukaryota</taxon>
        <taxon>Fungi</taxon>
        <taxon>Dikarya</taxon>
        <taxon>Ascomycota</taxon>
        <taxon>Pezizomycotina</taxon>
        <taxon>Sordariomycetes</taxon>
        <taxon>Sordariomycetidae</taxon>
        <taxon>Sordariales</taxon>
        <taxon>Naviculisporaceae</taxon>
        <taxon>Rhypophila</taxon>
    </lineage>
</organism>
<evidence type="ECO:0000313" key="1">
    <source>
        <dbReference type="EMBL" id="KAK4218484.1"/>
    </source>
</evidence>
<name>A0AAN7BC92_9PEZI</name>
<gene>
    <name evidence="1" type="ORF">QBC37DRAFT_395837</name>
</gene>
<dbReference type="AlphaFoldDB" id="A0AAN7BC92"/>
<keyword evidence="2" id="KW-1185">Reference proteome</keyword>